<keyword evidence="5" id="KW-1185">Reference proteome</keyword>
<dbReference type="PANTHER" id="PTHR12526:SF510">
    <property type="entry name" value="D-INOSITOL 3-PHOSPHATE GLYCOSYLTRANSFERASE"/>
    <property type="match status" value="1"/>
</dbReference>
<evidence type="ECO:0000256" key="2">
    <source>
        <dbReference type="ARBA" id="ARBA00022679"/>
    </source>
</evidence>
<accession>A0AAN6QIH0</accession>
<dbReference type="GeneID" id="89942796"/>
<evidence type="ECO:0000313" key="4">
    <source>
        <dbReference type="EMBL" id="KAK4107887.1"/>
    </source>
</evidence>
<organism evidence="4 5">
    <name type="scientific">Canariomyces notabilis</name>
    <dbReference type="NCBI Taxonomy" id="2074819"/>
    <lineage>
        <taxon>Eukaryota</taxon>
        <taxon>Fungi</taxon>
        <taxon>Dikarya</taxon>
        <taxon>Ascomycota</taxon>
        <taxon>Pezizomycotina</taxon>
        <taxon>Sordariomycetes</taxon>
        <taxon>Sordariomycetidae</taxon>
        <taxon>Sordariales</taxon>
        <taxon>Chaetomiaceae</taxon>
        <taxon>Canariomyces</taxon>
    </lineage>
</organism>
<feature type="domain" description="Glycosyl transferase family 1" evidence="3">
    <location>
        <begin position="279"/>
        <end position="345"/>
    </location>
</feature>
<dbReference type="SUPFAM" id="SSF53756">
    <property type="entry name" value="UDP-Glycosyltransferase/glycogen phosphorylase"/>
    <property type="match status" value="1"/>
</dbReference>
<reference evidence="4" key="1">
    <citation type="journal article" date="2023" name="Mol. Phylogenet. Evol.">
        <title>Genome-scale phylogeny and comparative genomics of the fungal order Sordariales.</title>
        <authorList>
            <person name="Hensen N."/>
            <person name="Bonometti L."/>
            <person name="Westerberg I."/>
            <person name="Brannstrom I.O."/>
            <person name="Guillou S."/>
            <person name="Cros-Aarteil S."/>
            <person name="Calhoun S."/>
            <person name="Haridas S."/>
            <person name="Kuo A."/>
            <person name="Mondo S."/>
            <person name="Pangilinan J."/>
            <person name="Riley R."/>
            <person name="LaButti K."/>
            <person name="Andreopoulos B."/>
            <person name="Lipzen A."/>
            <person name="Chen C."/>
            <person name="Yan M."/>
            <person name="Daum C."/>
            <person name="Ng V."/>
            <person name="Clum A."/>
            <person name="Steindorff A."/>
            <person name="Ohm R.A."/>
            <person name="Martin F."/>
            <person name="Silar P."/>
            <person name="Natvig D.O."/>
            <person name="Lalanne C."/>
            <person name="Gautier V."/>
            <person name="Ament-Velasquez S.L."/>
            <person name="Kruys A."/>
            <person name="Hutchinson M.I."/>
            <person name="Powell A.J."/>
            <person name="Barry K."/>
            <person name="Miller A.N."/>
            <person name="Grigoriev I.V."/>
            <person name="Debuchy R."/>
            <person name="Gladieux P."/>
            <person name="Hiltunen Thoren M."/>
            <person name="Johannesson H."/>
        </authorList>
    </citation>
    <scope>NUCLEOTIDE SEQUENCE</scope>
    <source>
        <strain evidence="4">CBS 508.74</strain>
    </source>
</reference>
<evidence type="ECO:0000259" key="3">
    <source>
        <dbReference type="Pfam" id="PF00534"/>
    </source>
</evidence>
<dbReference type="EMBL" id="MU853368">
    <property type="protein sequence ID" value="KAK4107887.1"/>
    <property type="molecule type" value="Genomic_DNA"/>
</dbReference>
<dbReference type="Pfam" id="PF00534">
    <property type="entry name" value="Glycos_transf_1"/>
    <property type="match status" value="1"/>
</dbReference>
<dbReference type="Proteomes" id="UP001302812">
    <property type="component" value="Unassembled WGS sequence"/>
</dbReference>
<protein>
    <submittedName>
        <fullName evidence="4">Glycosyltransferase family 4 protein</fullName>
    </submittedName>
</protein>
<evidence type="ECO:0000313" key="5">
    <source>
        <dbReference type="Proteomes" id="UP001302812"/>
    </source>
</evidence>
<dbReference type="AlphaFoldDB" id="A0AAN6QIH0"/>
<keyword evidence="1" id="KW-0328">Glycosyltransferase</keyword>
<proteinExistence type="predicted"/>
<dbReference type="InterPro" id="IPR001296">
    <property type="entry name" value="Glyco_trans_1"/>
</dbReference>
<dbReference type="PANTHER" id="PTHR12526">
    <property type="entry name" value="GLYCOSYLTRANSFERASE"/>
    <property type="match status" value="1"/>
</dbReference>
<dbReference type="GO" id="GO:0016757">
    <property type="term" value="F:glycosyltransferase activity"/>
    <property type="evidence" value="ECO:0007669"/>
    <property type="project" value="UniProtKB-KW"/>
</dbReference>
<keyword evidence="2" id="KW-0808">Transferase</keyword>
<name>A0AAN6QIH0_9PEZI</name>
<dbReference type="Gene3D" id="3.40.50.2000">
    <property type="entry name" value="Glycogen Phosphorylase B"/>
    <property type="match status" value="1"/>
</dbReference>
<reference evidence="4" key="2">
    <citation type="submission" date="2023-05" db="EMBL/GenBank/DDBJ databases">
        <authorList>
            <consortium name="Lawrence Berkeley National Laboratory"/>
            <person name="Steindorff A."/>
            <person name="Hensen N."/>
            <person name="Bonometti L."/>
            <person name="Westerberg I."/>
            <person name="Brannstrom I.O."/>
            <person name="Guillou S."/>
            <person name="Cros-Aarteil S."/>
            <person name="Calhoun S."/>
            <person name="Haridas S."/>
            <person name="Kuo A."/>
            <person name="Mondo S."/>
            <person name="Pangilinan J."/>
            <person name="Riley R."/>
            <person name="Labutti K."/>
            <person name="Andreopoulos B."/>
            <person name="Lipzen A."/>
            <person name="Chen C."/>
            <person name="Yanf M."/>
            <person name="Daum C."/>
            <person name="Ng V."/>
            <person name="Clum A."/>
            <person name="Ohm R."/>
            <person name="Martin F."/>
            <person name="Silar P."/>
            <person name="Natvig D."/>
            <person name="Lalanne C."/>
            <person name="Gautier V."/>
            <person name="Ament-Velasquez S.L."/>
            <person name="Kruys A."/>
            <person name="Hutchinson M.I."/>
            <person name="Powell A.J."/>
            <person name="Barry K."/>
            <person name="Miller A.N."/>
            <person name="Grigoriev I.V."/>
            <person name="Debuchy R."/>
            <person name="Gladieux P."/>
            <person name="Thoren M.H."/>
            <person name="Johannesson H."/>
        </authorList>
    </citation>
    <scope>NUCLEOTIDE SEQUENCE</scope>
    <source>
        <strain evidence="4">CBS 508.74</strain>
    </source>
</reference>
<gene>
    <name evidence="4" type="ORF">N656DRAFT_832765</name>
</gene>
<dbReference type="RefSeq" id="XP_064665457.1">
    <property type="nucleotide sequence ID" value="XM_064818670.1"/>
</dbReference>
<sequence length="429" mass="47678">MRVLLVQTAQGLTPSCGGYKANISLLRNLRSYGHAVAQICYGSEAEIERSTKLAEAKGIQPNLVNHPVPPVIDLKGVVHNIFVKTFTDEDGIHNVVLSRAEFNAAYPRNETTFRMLMLIRIFTAHITLFRPTHVIFNDPVTMKITSLHPDCGTFKRINIIHTAEQLPFGPFSGGVDGHCLSPAVEDALLRGLDGIWAVSRAIQQYAWTYGTLESKFIVHPTLTYLDKDTGSLPVVRNNVDKHEIGMVNPCPHKGLAILLALAERFPDMKFVTWKSWGTSKEHTAQLLALPNVEVLPTTRNTDEIWDRIRVLLAPSVWHEAWGIIVTEAQLRGIPVIASNAGGLPEAKIGLPYCIPVNMVTGARHPNGDYVVPEQDMKPWEEALVTVMTDNEAYQALTTLTATKAAEWLCNLDDRAHEKWLLSMMDGKLE</sequence>
<comment type="caution">
    <text evidence="4">The sequence shown here is derived from an EMBL/GenBank/DDBJ whole genome shotgun (WGS) entry which is preliminary data.</text>
</comment>
<evidence type="ECO:0000256" key="1">
    <source>
        <dbReference type="ARBA" id="ARBA00022676"/>
    </source>
</evidence>